<accession>A0A226HVB1</accession>
<dbReference type="Proteomes" id="UP000198336">
    <property type="component" value="Unassembled WGS sequence"/>
</dbReference>
<gene>
    <name evidence="2" type="ORF">B0A75_14745</name>
</gene>
<organism evidence="2 3">
    <name type="scientific">Flavobacterium oncorhynchi</name>
    <dbReference type="NCBI Taxonomy" id="728056"/>
    <lineage>
        <taxon>Bacteria</taxon>
        <taxon>Pseudomonadati</taxon>
        <taxon>Bacteroidota</taxon>
        <taxon>Flavobacteriia</taxon>
        <taxon>Flavobacteriales</taxon>
        <taxon>Flavobacteriaceae</taxon>
        <taxon>Flavobacterium</taxon>
    </lineage>
</organism>
<dbReference type="PANTHER" id="PTHR43581">
    <property type="entry name" value="ATP/GTP PHOSPHATASE"/>
    <property type="match status" value="1"/>
</dbReference>
<keyword evidence="3" id="KW-1185">Reference proteome</keyword>
<dbReference type="InterPro" id="IPR051396">
    <property type="entry name" value="Bact_Antivir_Def_Nuclease"/>
</dbReference>
<dbReference type="SUPFAM" id="SSF52540">
    <property type="entry name" value="P-loop containing nucleoside triphosphate hydrolases"/>
    <property type="match status" value="1"/>
</dbReference>
<protein>
    <recommendedName>
        <fullName evidence="1">Endonuclease GajA/Old nuclease/RecF-like AAA domain-containing protein</fullName>
    </recommendedName>
</protein>
<dbReference type="InterPro" id="IPR041685">
    <property type="entry name" value="AAA_GajA/Old/RecF-like"/>
</dbReference>
<feature type="domain" description="Endonuclease GajA/Old nuclease/RecF-like AAA" evidence="1">
    <location>
        <begin position="31"/>
        <end position="418"/>
    </location>
</feature>
<reference evidence="2 3" key="1">
    <citation type="submission" date="2016-11" db="EMBL/GenBank/DDBJ databases">
        <title>Whole genomes of Flavobacteriaceae.</title>
        <authorList>
            <person name="Stine C."/>
            <person name="Li C."/>
            <person name="Tadesse D."/>
        </authorList>
    </citation>
    <scope>NUCLEOTIDE SEQUENCE [LARGE SCALE GENOMIC DNA]</scope>
    <source>
        <strain evidence="2 3">CCUG 59446</strain>
    </source>
</reference>
<comment type="caution">
    <text evidence="2">The sequence shown here is derived from an EMBL/GenBank/DDBJ whole genome shotgun (WGS) entry which is preliminary data.</text>
</comment>
<dbReference type="InterPro" id="IPR027417">
    <property type="entry name" value="P-loop_NTPase"/>
</dbReference>
<proteinExistence type="predicted"/>
<dbReference type="RefSeq" id="WP_089055051.1">
    <property type="nucleotide sequence ID" value="NZ_MUHA01000023.1"/>
</dbReference>
<dbReference type="EMBL" id="MUHA01000023">
    <property type="protein sequence ID" value="OXA98199.1"/>
    <property type="molecule type" value="Genomic_DNA"/>
</dbReference>
<dbReference type="Gene3D" id="3.40.50.300">
    <property type="entry name" value="P-loop containing nucleotide triphosphate hydrolases"/>
    <property type="match status" value="1"/>
</dbReference>
<evidence type="ECO:0000313" key="3">
    <source>
        <dbReference type="Proteomes" id="UP000198336"/>
    </source>
</evidence>
<sequence length="525" mass="60798">MFRIEYLSLSNHPQLGKIELFLSDIVEVNNVAKPYTSVIIGPNGTGKSFILRTISDIFTQFNIFQTSGVRNINLPFDFHIRYKLGNDTFEIISHLQALTKSKEKKTYLFYKNRPFIVKHITLKTTNLFKSHEIKFANVLFPNHIIVNSVMLNDRFLFKNSLSNDFYQYLGARSTSSTASTKSAVKGVINKLFNESVNNPDFLDNLNELLGFLEFENKFEVEYNTKLHKLFFTGNLTVNDFKQYYEYWWDEKFIYSKRARNNPIWSKPFYDKYYKNDENKIKGVVDFLNEITTSGKLADKYKSTSKFLKVDFIGSRIDKNEVWKIIDLEKLDIINVNGINLKKNNSSLNINDISSGEYHLLISLIGVFSKIKENSLVLIDEPEISLHPNWQMKYITFLKKVFSNYPSCHFILTSHSHFLLSDLEGESSAVTALRRNKDNKLESTLIKADTFGWSAEDILYNVFNVRSVRNYFIQADLTDLLGLISENSTNKIKIKSLVNKLNHLQTSENDPLTAVLTEANIYLDKL</sequence>
<dbReference type="AlphaFoldDB" id="A0A226HVB1"/>
<evidence type="ECO:0000259" key="1">
    <source>
        <dbReference type="Pfam" id="PF13175"/>
    </source>
</evidence>
<evidence type="ECO:0000313" key="2">
    <source>
        <dbReference type="EMBL" id="OXA98199.1"/>
    </source>
</evidence>
<dbReference type="Pfam" id="PF13175">
    <property type="entry name" value="AAA_15"/>
    <property type="match status" value="1"/>
</dbReference>
<name>A0A226HVB1_9FLAO</name>
<dbReference type="PANTHER" id="PTHR43581:SF4">
    <property type="entry name" value="ATP_GTP PHOSPHATASE"/>
    <property type="match status" value="1"/>
</dbReference>